<dbReference type="InterPro" id="IPR041033">
    <property type="entry name" value="SpaA_PFL_dom_1"/>
</dbReference>
<gene>
    <name evidence="3" type="ORF">SAMEA1711581_01139</name>
</gene>
<keyword evidence="1" id="KW-0472">Membrane</keyword>
<accession>A0A8B6J223</accession>
<feature type="domain" description="SpaA-like prealbumin fold" evidence="2">
    <location>
        <begin position="5"/>
        <end position="85"/>
    </location>
</feature>
<dbReference type="InterPro" id="IPR013783">
    <property type="entry name" value="Ig-like_fold"/>
</dbReference>
<keyword evidence="1" id="KW-0812">Transmembrane</keyword>
<dbReference type="Gene3D" id="2.60.40.10">
    <property type="entry name" value="Immunoglobulins"/>
    <property type="match status" value="1"/>
</dbReference>
<organism evidence="3 4">
    <name type="scientific">Streptococcus pyogenes</name>
    <dbReference type="NCBI Taxonomy" id="1314"/>
    <lineage>
        <taxon>Bacteria</taxon>
        <taxon>Bacillati</taxon>
        <taxon>Bacillota</taxon>
        <taxon>Bacilli</taxon>
        <taxon>Lactobacillales</taxon>
        <taxon>Streptococcaceae</taxon>
        <taxon>Streptococcus</taxon>
    </lineage>
</organism>
<dbReference type="EMBL" id="CAAIJW010000007">
    <property type="protein sequence ID" value="VHD11089.1"/>
    <property type="molecule type" value="Genomic_DNA"/>
</dbReference>
<keyword evidence="1" id="KW-1133">Transmembrane helix</keyword>
<proteinExistence type="predicted"/>
<evidence type="ECO:0000259" key="2">
    <source>
        <dbReference type="Pfam" id="PF17802"/>
    </source>
</evidence>
<dbReference type="Proteomes" id="UP000353394">
    <property type="component" value="Unassembled WGS sequence"/>
</dbReference>
<feature type="transmembrane region" description="Helical" evidence="1">
    <location>
        <begin position="104"/>
        <end position="121"/>
    </location>
</feature>
<evidence type="ECO:0000313" key="4">
    <source>
        <dbReference type="Proteomes" id="UP000353394"/>
    </source>
</evidence>
<protein>
    <submittedName>
        <fullName evidence="3">Fibronectin-binding protein</fullName>
    </submittedName>
</protein>
<dbReference type="Pfam" id="PF17802">
    <property type="entry name" value="SpaA"/>
    <property type="match status" value="1"/>
</dbReference>
<evidence type="ECO:0000313" key="3">
    <source>
        <dbReference type="EMBL" id="VHD11089.1"/>
    </source>
</evidence>
<dbReference type="SUPFAM" id="SSF49478">
    <property type="entry name" value="Cna protein B-type domain"/>
    <property type="match status" value="1"/>
</dbReference>
<reference evidence="3 4" key="1">
    <citation type="submission" date="2019-04" db="EMBL/GenBank/DDBJ databases">
        <authorList>
            <consortium name="Pathogen Informatics"/>
        </authorList>
    </citation>
    <scope>NUCLEOTIDE SEQUENCE [LARGE SCALE GENOMIC DNA]</scope>
    <source>
        <strain evidence="3 4">K36395</strain>
    </source>
</reference>
<dbReference type="AlphaFoldDB" id="A0A8B6J223"/>
<comment type="caution">
    <text evidence="3">The sequence shown here is derived from an EMBL/GenBank/DDBJ whole genome shotgun (WGS) entry which is preliminary data.</text>
</comment>
<evidence type="ECO:0000256" key="1">
    <source>
        <dbReference type="SAM" id="Phobius"/>
    </source>
</evidence>
<sequence length="129" mass="14421">MKSNSQGTPLEATFELRKKTANDTVTVRNAVSDKGTGKFYFEGLPPGEYEVWETKAPDGYVKPVKAVATFRINDEGEVFEKSLEDGRIINYPRPELPATGGPGIFVYLFIGSSLCLVAFFWNRSSRFTR</sequence>
<name>A0A8B6J223_STRPY</name>